<keyword evidence="3" id="KW-1185">Reference proteome</keyword>
<protein>
    <recommendedName>
        <fullName evidence="4">Leucine rich repeat (LRR) protein</fullName>
    </recommendedName>
</protein>
<feature type="compositionally biased region" description="Low complexity" evidence="1">
    <location>
        <begin position="18"/>
        <end position="30"/>
    </location>
</feature>
<evidence type="ECO:0000313" key="3">
    <source>
        <dbReference type="Proteomes" id="UP000319728"/>
    </source>
</evidence>
<gene>
    <name evidence="2" type="ORF">JD81_03465</name>
</gene>
<evidence type="ECO:0000313" key="2">
    <source>
        <dbReference type="EMBL" id="TWJ29934.1"/>
    </source>
</evidence>
<dbReference type="SUPFAM" id="SSF48371">
    <property type="entry name" value="ARM repeat"/>
    <property type="match status" value="2"/>
</dbReference>
<feature type="region of interest" description="Disordered" evidence="1">
    <location>
        <begin position="271"/>
        <end position="307"/>
    </location>
</feature>
<dbReference type="Proteomes" id="UP000319728">
    <property type="component" value="Unassembled WGS sequence"/>
</dbReference>
<evidence type="ECO:0000256" key="1">
    <source>
        <dbReference type="SAM" id="MobiDB-lite"/>
    </source>
</evidence>
<dbReference type="InterPro" id="IPR016024">
    <property type="entry name" value="ARM-type_fold"/>
</dbReference>
<accession>A0A562WK71</accession>
<dbReference type="InterPro" id="IPR011989">
    <property type="entry name" value="ARM-like"/>
</dbReference>
<sequence>MMAPMGKQQDVGGPNRHSGSGAASDGATGGSVDARLAFAQDPLTPQMTLIDLASDPSAVVRKAVASRTDAPAQALRPLTRDHDRHVREAVARNPSTSVANLLRLVKDADRWVRWAVAGNPACDESIRRVMAEAPDKELRGLLAERRELEPELAARLVDDVSAEVRERLATHTHDPDVITALMADRTARVRKGLARNPRTTTAQRSALAQDPVVDVRAALVLAVELDEADLRRLLDDRSVQVRMAMAKSEVVPPHIRQALGRDPDEMVAGAARDFRPGSSNGPVVRAPRVGYQASGTGRGRPGGARRG</sequence>
<reference evidence="2 3" key="1">
    <citation type="submission" date="2019-07" db="EMBL/GenBank/DDBJ databases">
        <title>R&amp;d 2014.</title>
        <authorList>
            <person name="Klenk H.-P."/>
        </authorList>
    </citation>
    <scope>NUCLEOTIDE SEQUENCE [LARGE SCALE GENOMIC DNA]</scope>
    <source>
        <strain evidence="2 3">DSM 43912</strain>
    </source>
</reference>
<name>A0A562WK71_9ACTN</name>
<organism evidence="2 3">
    <name type="scientific">Micromonospora sagamiensis</name>
    <dbReference type="NCBI Taxonomy" id="47875"/>
    <lineage>
        <taxon>Bacteria</taxon>
        <taxon>Bacillati</taxon>
        <taxon>Actinomycetota</taxon>
        <taxon>Actinomycetes</taxon>
        <taxon>Micromonosporales</taxon>
        <taxon>Micromonosporaceae</taxon>
        <taxon>Micromonospora</taxon>
    </lineage>
</organism>
<comment type="caution">
    <text evidence="2">The sequence shown here is derived from an EMBL/GenBank/DDBJ whole genome shotgun (WGS) entry which is preliminary data.</text>
</comment>
<dbReference type="AlphaFoldDB" id="A0A562WK71"/>
<proteinExistence type="predicted"/>
<evidence type="ECO:0008006" key="4">
    <source>
        <dbReference type="Google" id="ProtNLM"/>
    </source>
</evidence>
<dbReference type="Gene3D" id="1.25.10.10">
    <property type="entry name" value="Leucine-rich Repeat Variant"/>
    <property type="match status" value="1"/>
</dbReference>
<dbReference type="EMBL" id="VLLP01000001">
    <property type="protein sequence ID" value="TWJ29934.1"/>
    <property type="molecule type" value="Genomic_DNA"/>
</dbReference>
<feature type="region of interest" description="Disordered" evidence="1">
    <location>
        <begin position="1"/>
        <end position="30"/>
    </location>
</feature>
<feature type="compositionally biased region" description="Gly residues" evidence="1">
    <location>
        <begin position="296"/>
        <end position="307"/>
    </location>
</feature>